<dbReference type="CDD" id="cd00112">
    <property type="entry name" value="LDLa"/>
    <property type="match status" value="1"/>
</dbReference>
<dbReference type="InterPro" id="IPR001862">
    <property type="entry name" value="MAC_perforin"/>
</dbReference>
<gene>
    <name evidence="25" type="ORF">NHX12_024556</name>
</gene>
<evidence type="ECO:0000256" key="22">
    <source>
        <dbReference type="PROSITE-ProRule" id="PRU00124"/>
    </source>
</evidence>
<evidence type="ECO:0000313" key="26">
    <source>
        <dbReference type="Proteomes" id="UP001148018"/>
    </source>
</evidence>
<dbReference type="GO" id="GO:0006957">
    <property type="term" value="P:complement activation, alternative pathway"/>
    <property type="evidence" value="ECO:0007669"/>
    <property type="project" value="UniProtKB-KW"/>
</dbReference>
<keyword evidence="10" id="KW-0812">Transmembrane</keyword>
<dbReference type="GO" id="GO:0005576">
    <property type="term" value="C:extracellular region"/>
    <property type="evidence" value="ECO:0007669"/>
    <property type="project" value="UniProtKB-SubCell"/>
</dbReference>
<dbReference type="InterPro" id="IPR036383">
    <property type="entry name" value="TSP1_rpt_sf"/>
</dbReference>
<dbReference type="SUPFAM" id="SSF82895">
    <property type="entry name" value="TSP-1 type 1 repeat"/>
    <property type="match status" value="1"/>
</dbReference>
<dbReference type="PROSITE" id="PS50068">
    <property type="entry name" value="LDLRA_2"/>
    <property type="match status" value="1"/>
</dbReference>
<feature type="domain" description="MACPF" evidence="24">
    <location>
        <begin position="256"/>
        <end position="419"/>
    </location>
</feature>
<keyword evidence="18" id="KW-0325">Glycoprotein</keyword>
<dbReference type="GO" id="GO:0005579">
    <property type="term" value="C:membrane attack complex"/>
    <property type="evidence" value="ECO:0007669"/>
    <property type="project" value="UniProtKB-KW"/>
</dbReference>
<dbReference type="InterPro" id="IPR023415">
    <property type="entry name" value="LDLR_class-A_CS"/>
</dbReference>
<dbReference type="PRINTS" id="PR00764">
    <property type="entry name" value="COMPLEMENTC9"/>
</dbReference>
<keyword evidence="12" id="KW-0391">Immunity</keyword>
<evidence type="ECO:0000256" key="16">
    <source>
        <dbReference type="ARBA" id="ARBA00023157"/>
    </source>
</evidence>
<dbReference type="Pfam" id="PF01823">
    <property type="entry name" value="MACPF"/>
    <property type="match status" value="2"/>
</dbReference>
<feature type="signal peptide" evidence="23">
    <location>
        <begin position="1"/>
        <end position="26"/>
    </location>
</feature>
<dbReference type="PANTHER" id="PTHR45742:SF3">
    <property type="entry name" value="COMPLEMENT COMPONENT C9"/>
    <property type="match status" value="1"/>
</dbReference>
<evidence type="ECO:0000256" key="6">
    <source>
        <dbReference type="ARBA" id="ARBA00022525"/>
    </source>
</evidence>
<evidence type="ECO:0000256" key="21">
    <source>
        <dbReference type="ARBA" id="ARBA00093512"/>
    </source>
</evidence>
<keyword evidence="23" id="KW-0732">Signal</keyword>
<keyword evidence="5" id="KW-1134">Transmembrane beta strand</keyword>
<evidence type="ECO:0000256" key="7">
    <source>
        <dbReference type="ARBA" id="ARBA00022536"/>
    </source>
</evidence>
<keyword evidence="11" id="KW-0204">Cytolysis</keyword>
<evidence type="ECO:0000256" key="13">
    <source>
        <dbReference type="ARBA" id="ARBA00022875"/>
    </source>
</evidence>
<comment type="subunit">
    <text evidence="21">Homooligomer; about 20 C9 chains oligomerize to give rise to a huge beta-barrel that forms a 100 Angstrom diameter pore in target membranes. Component of the membrane attack complex (MAC), composed of complement C5b, C6, C7, C8A, C8B, C8G and multiple copies of the pore-forming subunit C9.</text>
</comment>
<dbReference type="Pfam" id="PF00057">
    <property type="entry name" value="Ldl_recept_a"/>
    <property type="match status" value="1"/>
</dbReference>
<dbReference type="InterPro" id="IPR020863">
    <property type="entry name" value="MACPF_CS"/>
</dbReference>
<evidence type="ECO:0000256" key="20">
    <source>
        <dbReference type="ARBA" id="ARBA00093294"/>
    </source>
</evidence>
<feature type="disulfide bond" evidence="22">
    <location>
        <begin position="103"/>
        <end position="121"/>
    </location>
</feature>
<accession>A0A9Q0EL71</accession>
<dbReference type="SUPFAM" id="SSF57424">
    <property type="entry name" value="LDL receptor-like module"/>
    <property type="match status" value="1"/>
</dbReference>
<dbReference type="Gene3D" id="2.10.25.10">
    <property type="entry name" value="Laminin"/>
    <property type="match status" value="1"/>
</dbReference>
<keyword evidence="14" id="KW-0473">Membrane attack complex</keyword>
<keyword evidence="8" id="KW-1052">Target cell membrane</keyword>
<dbReference type="OrthoDB" id="10037824at2759"/>
<keyword evidence="19" id="KW-1053">Target membrane</keyword>
<proteinExistence type="inferred from homology"/>
<keyword evidence="15" id="KW-0472">Membrane</keyword>
<dbReference type="EMBL" id="JANIIK010000040">
    <property type="protein sequence ID" value="KAJ3607505.1"/>
    <property type="molecule type" value="Genomic_DNA"/>
</dbReference>
<dbReference type="PROSITE" id="PS00279">
    <property type="entry name" value="MACPF_1"/>
    <property type="match status" value="1"/>
</dbReference>
<dbReference type="Pfam" id="PF00090">
    <property type="entry name" value="TSP_1"/>
    <property type="match status" value="1"/>
</dbReference>
<dbReference type="GO" id="GO:0044218">
    <property type="term" value="C:other organism cell membrane"/>
    <property type="evidence" value="ECO:0007669"/>
    <property type="project" value="UniProtKB-KW"/>
</dbReference>
<name>A0A9Q0EL71_9TELE</name>
<comment type="similarity">
    <text evidence="3">Belongs to the complement C6/C7/C8/C9 family.</text>
</comment>
<evidence type="ECO:0000256" key="14">
    <source>
        <dbReference type="ARBA" id="ARBA00023058"/>
    </source>
</evidence>
<sequence length="481" mass="53089">MKTGNAMQLGFYGLFLTLTFFGHGTGVQLPEPPPVNCFYNNWSGWTPCNPCTNMRWRSRGIEAFGQFKGQPCQESLGESEACVSNTPCAQLPTANCASADFQCGSGACIKKRLTCNYDFDCEDQTDEVDCERMSRKPCGTRLLDSKDHGRTTLGQGINIFGSTPPKKLFYNDFFNGACQVVGSTGIRLPWNIAALNLETGAEKTVSTGVHESGRNFVVKVLAESSYNIAGGLSFKYNKTRNVIKDIVESTETGRNTFVRINGKLQLATYRLRPRDLKLANGFSKDLRSLPVEYEKGAYFDLIEDYGTHYPRSGRLGGEYDLIYVLNSDEIKTEWKAVVAKVFISVKGGDSASTAAMEEQINMDRQLSAETYQNWARSITNYPGLIYSEREPIYNIIPLDMPDANARVSNMKRAIADYVAEYNVCKCKPCHNNGTVVLIDGSCSCLCTHPYQGLACQNRKAAKVPPKGSAVCSGGVDEEEEC</sequence>
<evidence type="ECO:0000256" key="8">
    <source>
        <dbReference type="ARBA" id="ARBA00022537"/>
    </source>
</evidence>
<evidence type="ECO:0000256" key="4">
    <source>
        <dbReference type="ARBA" id="ARBA00018261"/>
    </source>
</evidence>
<dbReference type="SMART" id="SM00209">
    <property type="entry name" value="TSP1"/>
    <property type="match status" value="1"/>
</dbReference>
<dbReference type="InterPro" id="IPR036055">
    <property type="entry name" value="LDL_receptor-like_sf"/>
</dbReference>
<keyword evidence="6" id="KW-0964">Secreted</keyword>
<evidence type="ECO:0000256" key="11">
    <source>
        <dbReference type="ARBA" id="ARBA00022852"/>
    </source>
</evidence>
<dbReference type="GO" id="GO:0031640">
    <property type="term" value="P:killing of cells of another organism"/>
    <property type="evidence" value="ECO:0007669"/>
    <property type="project" value="UniProtKB-KW"/>
</dbReference>
<organism evidence="25 26">
    <name type="scientific">Muraenolepis orangiensis</name>
    <name type="common">Patagonian moray cod</name>
    <dbReference type="NCBI Taxonomy" id="630683"/>
    <lineage>
        <taxon>Eukaryota</taxon>
        <taxon>Metazoa</taxon>
        <taxon>Chordata</taxon>
        <taxon>Craniata</taxon>
        <taxon>Vertebrata</taxon>
        <taxon>Euteleostomi</taxon>
        <taxon>Actinopterygii</taxon>
        <taxon>Neopterygii</taxon>
        <taxon>Teleostei</taxon>
        <taxon>Neoteleostei</taxon>
        <taxon>Acanthomorphata</taxon>
        <taxon>Zeiogadaria</taxon>
        <taxon>Gadariae</taxon>
        <taxon>Gadiformes</taxon>
        <taxon>Muraenolepidoidei</taxon>
        <taxon>Muraenolepididae</taxon>
        <taxon>Muraenolepis</taxon>
    </lineage>
</organism>
<dbReference type="SMART" id="SM00457">
    <property type="entry name" value="MACPF"/>
    <property type="match status" value="1"/>
</dbReference>
<keyword evidence="7" id="KW-0245">EGF-like domain</keyword>
<evidence type="ECO:0000256" key="17">
    <source>
        <dbReference type="ARBA" id="ARBA00023162"/>
    </source>
</evidence>
<evidence type="ECO:0000256" key="12">
    <source>
        <dbReference type="ARBA" id="ARBA00022859"/>
    </source>
</evidence>
<evidence type="ECO:0000256" key="18">
    <source>
        <dbReference type="ARBA" id="ARBA00023180"/>
    </source>
</evidence>
<reference evidence="25" key="1">
    <citation type="submission" date="2022-07" db="EMBL/GenBank/DDBJ databases">
        <title>Chromosome-level genome of Muraenolepis orangiensis.</title>
        <authorList>
            <person name="Kim J."/>
        </authorList>
    </citation>
    <scope>NUCLEOTIDE SEQUENCE</scope>
    <source>
        <strain evidence="25">KU_S4_2022</strain>
        <tissue evidence="25">Muscle</tissue>
    </source>
</reference>
<dbReference type="InterPro" id="IPR020864">
    <property type="entry name" value="MACPF"/>
</dbReference>
<comment type="function">
    <text evidence="20">Pore-forming component of the membrane attack complex (MAC), a multiprotein complex activated by the complement cascade, which inserts into a target cell membrane and forms a pore, leading to target cell membrane rupture and cell lysis. The MAC is initiated by proteolytic cleavage of C5 into complement C5b in response to the classical, alternative, lectin and GZMK complement pathways. The complement pathways consist in a cascade of proteins that leads to phagocytosis and breakdown of pathogens and signaling that strengthens the adaptive immune system. Constitutes the pore-forming subunit of the MAC complex: during MAC assembly, C9 associates with the C5b8 intermediate complex, and polymerizes to complete the pore.</text>
</comment>
<evidence type="ECO:0000256" key="1">
    <source>
        <dbReference type="ARBA" id="ARBA00004276"/>
    </source>
</evidence>
<keyword evidence="16 22" id="KW-1015">Disulfide bond</keyword>
<dbReference type="PANTHER" id="PTHR45742">
    <property type="entry name" value="COMPLEMENT COMPONENT C6"/>
    <property type="match status" value="1"/>
</dbReference>
<feature type="disulfide bond" evidence="22">
    <location>
        <begin position="96"/>
        <end position="108"/>
    </location>
</feature>
<evidence type="ECO:0000256" key="15">
    <source>
        <dbReference type="ARBA" id="ARBA00023136"/>
    </source>
</evidence>
<dbReference type="InterPro" id="IPR002172">
    <property type="entry name" value="LDrepeatLR_classA_rpt"/>
</dbReference>
<evidence type="ECO:0000256" key="9">
    <source>
        <dbReference type="ARBA" id="ARBA00022588"/>
    </source>
</evidence>
<evidence type="ECO:0000313" key="25">
    <source>
        <dbReference type="EMBL" id="KAJ3607505.1"/>
    </source>
</evidence>
<dbReference type="SUPFAM" id="SSF57196">
    <property type="entry name" value="EGF/Laminin"/>
    <property type="match status" value="1"/>
</dbReference>
<dbReference type="GO" id="GO:0006958">
    <property type="term" value="P:complement activation, classical pathway"/>
    <property type="evidence" value="ECO:0007669"/>
    <property type="project" value="UniProtKB-KW"/>
</dbReference>
<dbReference type="Proteomes" id="UP001148018">
    <property type="component" value="Unassembled WGS sequence"/>
</dbReference>
<evidence type="ECO:0000256" key="2">
    <source>
        <dbReference type="ARBA" id="ARBA00004613"/>
    </source>
</evidence>
<evidence type="ECO:0000256" key="5">
    <source>
        <dbReference type="ARBA" id="ARBA00022452"/>
    </source>
</evidence>
<dbReference type="AlphaFoldDB" id="A0A9Q0EL71"/>
<evidence type="ECO:0000256" key="10">
    <source>
        <dbReference type="ARBA" id="ARBA00022692"/>
    </source>
</evidence>
<dbReference type="InterPro" id="IPR000884">
    <property type="entry name" value="TSP1_rpt"/>
</dbReference>
<dbReference type="Gene3D" id="4.10.400.10">
    <property type="entry name" value="Low-density Lipoprotein Receptor"/>
    <property type="match status" value="1"/>
</dbReference>
<protein>
    <recommendedName>
        <fullName evidence="4">Complement component C9</fullName>
    </recommendedName>
</protein>
<dbReference type="CDD" id="cd00054">
    <property type="entry name" value="EGF_CA"/>
    <property type="match status" value="1"/>
</dbReference>
<evidence type="ECO:0000256" key="23">
    <source>
        <dbReference type="SAM" id="SignalP"/>
    </source>
</evidence>
<keyword evidence="9" id="KW-0399">Innate immunity</keyword>
<keyword evidence="13" id="KW-0180">Complement pathway</keyword>
<dbReference type="SMART" id="SM00192">
    <property type="entry name" value="LDLa"/>
    <property type="match status" value="1"/>
</dbReference>
<keyword evidence="17" id="KW-0179">Complement alternate pathway</keyword>
<feature type="disulfide bond" evidence="22">
    <location>
        <begin position="115"/>
        <end position="130"/>
    </location>
</feature>
<evidence type="ECO:0000259" key="24">
    <source>
        <dbReference type="SMART" id="SM00457"/>
    </source>
</evidence>
<comment type="subcellular location">
    <subcellularLocation>
        <location evidence="2">Secreted</location>
    </subcellularLocation>
    <subcellularLocation>
        <location evidence="1">Target cell membrane</location>
        <topology evidence="1">Multi-pass membrane protein</topology>
    </subcellularLocation>
</comment>
<feature type="chain" id="PRO_5040207531" description="Complement component C9" evidence="23">
    <location>
        <begin position="27"/>
        <end position="481"/>
    </location>
</feature>
<dbReference type="PROSITE" id="PS50092">
    <property type="entry name" value="TSP1"/>
    <property type="match status" value="1"/>
</dbReference>
<keyword evidence="26" id="KW-1185">Reference proteome</keyword>
<comment type="caution">
    <text evidence="25">The sequence shown here is derived from an EMBL/GenBank/DDBJ whole genome shotgun (WGS) entry which is preliminary data.</text>
</comment>
<dbReference type="PROSITE" id="PS01209">
    <property type="entry name" value="LDLRA_1"/>
    <property type="match status" value="1"/>
</dbReference>
<evidence type="ECO:0000256" key="19">
    <source>
        <dbReference type="ARBA" id="ARBA00023298"/>
    </source>
</evidence>
<evidence type="ECO:0000256" key="3">
    <source>
        <dbReference type="ARBA" id="ARBA00009214"/>
    </source>
</evidence>